<comment type="caution">
    <text evidence="2">The sequence shown here is derived from an EMBL/GenBank/DDBJ whole genome shotgun (WGS) entry which is preliminary data.</text>
</comment>
<accession>A0ABD5VW80</accession>
<sequence length="248" mass="27162">MAAGNEQGLTDAIGYDIRVMHETWMEMLFPRQRGVEGTVLGKWTPDETREIITYRLWYALGVPVIAVFYPLVLLGYIVRFQAQKLNVTAVRLGFVGVVLVFALLWGGLTAAVYLELQSALEEGAVTGIAAASGVAVLAAALAYGFWRVGGRLLTILIAYPFAVTALFLPPVVAALFWEPLGDIIIDQGDDLFSWAFDAGPDSITEPLGDRYDRTEEDHAIIWFVISYPVGWLLGILVSLANLIRPTGE</sequence>
<evidence type="ECO:0000256" key="1">
    <source>
        <dbReference type="SAM" id="Phobius"/>
    </source>
</evidence>
<name>A0ABD5VW80_9EURY</name>
<keyword evidence="1" id="KW-0472">Membrane</keyword>
<dbReference type="Proteomes" id="UP001596445">
    <property type="component" value="Unassembled WGS sequence"/>
</dbReference>
<evidence type="ECO:0000313" key="2">
    <source>
        <dbReference type="EMBL" id="MFC7057340.1"/>
    </source>
</evidence>
<protein>
    <submittedName>
        <fullName evidence="2">Uncharacterized protein</fullName>
    </submittedName>
</protein>
<dbReference type="AlphaFoldDB" id="A0ABD5VW80"/>
<feature type="transmembrane region" description="Helical" evidence="1">
    <location>
        <begin position="219"/>
        <end position="243"/>
    </location>
</feature>
<dbReference type="RefSeq" id="WP_267163083.1">
    <property type="nucleotide sequence ID" value="NZ_CP112972.1"/>
</dbReference>
<organism evidence="2 3">
    <name type="scientific">Halovenus salina</name>
    <dbReference type="NCBI Taxonomy" id="1510225"/>
    <lineage>
        <taxon>Archaea</taxon>
        <taxon>Methanobacteriati</taxon>
        <taxon>Methanobacteriota</taxon>
        <taxon>Stenosarchaea group</taxon>
        <taxon>Halobacteria</taxon>
        <taxon>Halobacteriales</taxon>
        <taxon>Haloarculaceae</taxon>
        <taxon>Halovenus</taxon>
    </lineage>
</organism>
<feature type="transmembrane region" description="Helical" evidence="1">
    <location>
        <begin position="56"/>
        <end position="78"/>
    </location>
</feature>
<keyword evidence="3" id="KW-1185">Reference proteome</keyword>
<evidence type="ECO:0000313" key="3">
    <source>
        <dbReference type="Proteomes" id="UP001596445"/>
    </source>
</evidence>
<feature type="transmembrane region" description="Helical" evidence="1">
    <location>
        <begin position="153"/>
        <end position="177"/>
    </location>
</feature>
<dbReference type="GeneID" id="76629187"/>
<gene>
    <name evidence="2" type="ORF">ACFQQG_03055</name>
</gene>
<reference evidence="2 3" key="1">
    <citation type="journal article" date="2019" name="Int. J. Syst. Evol. Microbiol.">
        <title>The Global Catalogue of Microorganisms (GCM) 10K type strain sequencing project: providing services to taxonomists for standard genome sequencing and annotation.</title>
        <authorList>
            <consortium name="The Broad Institute Genomics Platform"/>
            <consortium name="The Broad Institute Genome Sequencing Center for Infectious Disease"/>
            <person name="Wu L."/>
            <person name="Ma J."/>
        </authorList>
    </citation>
    <scope>NUCLEOTIDE SEQUENCE [LARGE SCALE GENOMIC DNA]</scope>
    <source>
        <strain evidence="2 3">JCM 30072</strain>
    </source>
</reference>
<keyword evidence="1" id="KW-0812">Transmembrane</keyword>
<keyword evidence="1" id="KW-1133">Transmembrane helix</keyword>
<dbReference type="EMBL" id="JBHSZI010000001">
    <property type="protein sequence ID" value="MFC7057340.1"/>
    <property type="molecule type" value="Genomic_DNA"/>
</dbReference>
<feature type="transmembrane region" description="Helical" evidence="1">
    <location>
        <begin position="125"/>
        <end position="146"/>
    </location>
</feature>
<feature type="transmembrane region" description="Helical" evidence="1">
    <location>
        <begin position="90"/>
        <end position="113"/>
    </location>
</feature>
<proteinExistence type="predicted"/>